<dbReference type="Proteomes" id="UP000266861">
    <property type="component" value="Unassembled WGS sequence"/>
</dbReference>
<comment type="caution">
    <text evidence="1">The sequence shown here is derived from an EMBL/GenBank/DDBJ whole genome shotgun (WGS) entry which is preliminary data.</text>
</comment>
<accession>A0A397H0Z2</accession>
<proteinExistence type="predicted"/>
<dbReference type="EMBL" id="PQFF01000369">
    <property type="protein sequence ID" value="RHZ55374.1"/>
    <property type="molecule type" value="Genomic_DNA"/>
</dbReference>
<gene>
    <name evidence="1" type="ORF">Glove_416g17</name>
</gene>
<evidence type="ECO:0000313" key="2">
    <source>
        <dbReference type="Proteomes" id="UP000266861"/>
    </source>
</evidence>
<dbReference type="AlphaFoldDB" id="A0A397H0Z2"/>
<keyword evidence="2" id="KW-1185">Reference proteome</keyword>
<evidence type="ECO:0000313" key="1">
    <source>
        <dbReference type="EMBL" id="RHZ55374.1"/>
    </source>
</evidence>
<organism evidence="1 2">
    <name type="scientific">Diversispora epigaea</name>
    <dbReference type="NCBI Taxonomy" id="1348612"/>
    <lineage>
        <taxon>Eukaryota</taxon>
        <taxon>Fungi</taxon>
        <taxon>Fungi incertae sedis</taxon>
        <taxon>Mucoromycota</taxon>
        <taxon>Glomeromycotina</taxon>
        <taxon>Glomeromycetes</taxon>
        <taxon>Diversisporales</taxon>
        <taxon>Diversisporaceae</taxon>
        <taxon>Diversispora</taxon>
    </lineage>
</organism>
<sequence>MKQISLKKRVRIVTLLKEGNTIRYIVYIEGIDYTTRLVVSKIDQKQDAPNSFPAEIKERTMTLPPIWVKRGTWNTKSQMSFASVHIKRLLPYHSYKVYPKTLAKIAKSSAHIPNLLPYRSYKMTMEKTSKDLTCPKESNSQ</sequence>
<name>A0A397H0Z2_9GLOM</name>
<protein>
    <submittedName>
        <fullName evidence="1">Uncharacterized protein</fullName>
    </submittedName>
</protein>
<reference evidence="1 2" key="1">
    <citation type="submission" date="2018-08" db="EMBL/GenBank/DDBJ databases">
        <title>Genome and evolution of the arbuscular mycorrhizal fungus Diversispora epigaea (formerly Glomus versiforme) and its bacterial endosymbionts.</title>
        <authorList>
            <person name="Sun X."/>
            <person name="Fei Z."/>
            <person name="Harrison M."/>
        </authorList>
    </citation>
    <scope>NUCLEOTIDE SEQUENCE [LARGE SCALE GENOMIC DNA]</scope>
    <source>
        <strain evidence="1 2">IT104</strain>
    </source>
</reference>